<evidence type="ECO:0000256" key="8">
    <source>
        <dbReference type="HAMAP-Rule" id="MF_00178"/>
    </source>
</evidence>
<reference evidence="9 10" key="1">
    <citation type="submission" date="2017-09" db="EMBL/GenBank/DDBJ databases">
        <title>Complete genome sequence of Oxytococcus suis strain ZY16052.</title>
        <authorList>
            <person name="Li F."/>
        </authorList>
    </citation>
    <scope>NUCLEOTIDE SEQUENCE [LARGE SCALE GENOMIC DNA]</scope>
    <source>
        <strain evidence="9 10">ZY16052</strain>
    </source>
</reference>
<evidence type="ECO:0000256" key="2">
    <source>
        <dbReference type="ARBA" id="ARBA00007424"/>
    </source>
</evidence>
<evidence type="ECO:0000256" key="6">
    <source>
        <dbReference type="ARBA" id="ARBA00048785"/>
    </source>
</evidence>
<feature type="binding site" evidence="8">
    <location>
        <position position="23"/>
    </location>
    <ligand>
        <name>5-amino-6-(D-ribitylamino)uracil</name>
        <dbReference type="ChEBI" id="CHEBI:15934"/>
    </ligand>
</feature>
<dbReference type="InterPro" id="IPR002180">
    <property type="entry name" value="LS/RS"/>
</dbReference>
<dbReference type="SUPFAM" id="SSF52121">
    <property type="entry name" value="Lumazine synthase"/>
    <property type="match status" value="1"/>
</dbReference>
<dbReference type="GO" id="GO:0009349">
    <property type="term" value="C:riboflavin synthase complex"/>
    <property type="evidence" value="ECO:0007669"/>
    <property type="project" value="UniProtKB-UniRule"/>
</dbReference>
<dbReference type="HAMAP" id="MF_00178">
    <property type="entry name" value="Lumazine_synth"/>
    <property type="match status" value="1"/>
</dbReference>
<evidence type="ECO:0000256" key="5">
    <source>
        <dbReference type="ARBA" id="ARBA00022679"/>
    </source>
</evidence>
<dbReference type="RefSeq" id="WP_118989677.1">
    <property type="nucleotide sequence ID" value="NZ_CP023434.1"/>
</dbReference>
<dbReference type="Gene3D" id="3.40.50.960">
    <property type="entry name" value="Lumazine/riboflavin synthase"/>
    <property type="match status" value="1"/>
</dbReference>
<evidence type="ECO:0000256" key="4">
    <source>
        <dbReference type="ARBA" id="ARBA00022619"/>
    </source>
</evidence>
<evidence type="ECO:0000256" key="3">
    <source>
        <dbReference type="ARBA" id="ARBA00012664"/>
    </source>
</evidence>
<dbReference type="GO" id="GO:0000906">
    <property type="term" value="F:6,7-dimethyl-8-ribityllumazine synthase activity"/>
    <property type="evidence" value="ECO:0007669"/>
    <property type="project" value="UniProtKB-UniRule"/>
</dbReference>
<comment type="similarity">
    <text evidence="2 8">Belongs to the DMRL synthase family.</text>
</comment>
<dbReference type="CDD" id="cd09209">
    <property type="entry name" value="Lumazine_synthase-I"/>
    <property type="match status" value="1"/>
</dbReference>
<dbReference type="GO" id="GO:0009231">
    <property type="term" value="P:riboflavin biosynthetic process"/>
    <property type="evidence" value="ECO:0007669"/>
    <property type="project" value="UniProtKB-UniRule"/>
</dbReference>
<comment type="catalytic activity">
    <reaction evidence="6 8">
        <text>(2S)-2-hydroxy-3-oxobutyl phosphate + 5-amino-6-(D-ribitylamino)uracil = 6,7-dimethyl-8-(1-D-ribityl)lumazine + phosphate + 2 H2O + H(+)</text>
        <dbReference type="Rhea" id="RHEA:26152"/>
        <dbReference type="ChEBI" id="CHEBI:15377"/>
        <dbReference type="ChEBI" id="CHEBI:15378"/>
        <dbReference type="ChEBI" id="CHEBI:15934"/>
        <dbReference type="ChEBI" id="CHEBI:43474"/>
        <dbReference type="ChEBI" id="CHEBI:58201"/>
        <dbReference type="ChEBI" id="CHEBI:58830"/>
        <dbReference type="EC" id="2.5.1.78"/>
    </reaction>
</comment>
<name>A0A347WI46_9LACT</name>
<keyword evidence="10" id="KW-1185">Reference proteome</keyword>
<comment type="function">
    <text evidence="8">Catalyzes the formation of 6,7-dimethyl-8-ribityllumazine by condensation of 5-amino-6-(D-ribitylamino)uracil with 3,4-dihydroxy-2-butanone 4-phosphate. This is the penultimate step in the biosynthesis of riboflavin.</text>
</comment>
<evidence type="ECO:0000256" key="7">
    <source>
        <dbReference type="ARBA" id="ARBA00072606"/>
    </source>
</evidence>
<protein>
    <recommendedName>
        <fullName evidence="7 8">6,7-dimethyl-8-ribityllumazine synthase</fullName>
        <shortName evidence="8">DMRL synthase</shortName>
        <shortName evidence="8">LS</shortName>
        <shortName evidence="8">Lumazine synthase</shortName>
        <ecNumber evidence="3 8">2.5.1.78</ecNumber>
    </recommendedName>
</protein>
<proteinExistence type="inferred from homology"/>
<feature type="binding site" evidence="8">
    <location>
        <position position="128"/>
    </location>
    <ligand>
        <name>(2S)-2-hydroxy-3-oxobutyl phosphate</name>
        <dbReference type="ChEBI" id="CHEBI:58830"/>
    </ligand>
</feature>
<dbReference type="NCBIfam" id="NF000812">
    <property type="entry name" value="PRK00061.1-4"/>
    <property type="match status" value="1"/>
</dbReference>
<dbReference type="EC" id="2.5.1.78" evidence="3 8"/>
<dbReference type="KEGG" id="abae:CL176_01265"/>
<dbReference type="EMBL" id="CP023434">
    <property type="protein sequence ID" value="AXY24753.1"/>
    <property type="molecule type" value="Genomic_DNA"/>
</dbReference>
<keyword evidence="4 8" id="KW-0686">Riboflavin biosynthesis</keyword>
<feature type="binding site" evidence="8">
    <location>
        <position position="114"/>
    </location>
    <ligand>
        <name>5-amino-6-(D-ribitylamino)uracil</name>
        <dbReference type="ChEBI" id="CHEBI:15934"/>
    </ligand>
</feature>
<comment type="pathway">
    <text evidence="1 8">Cofactor biosynthesis; riboflavin biosynthesis; riboflavin from 2-hydroxy-3-oxobutyl phosphate and 5-amino-6-(D-ribitylamino)uracil: step 1/2.</text>
</comment>
<evidence type="ECO:0000256" key="1">
    <source>
        <dbReference type="ARBA" id="ARBA00004917"/>
    </source>
</evidence>
<gene>
    <name evidence="8" type="primary">ribH</name>
    <name evidence="9" type="ORF">CL176_01265</name>
</gene>
<keyword evidence="5 8" id="KW-0808">Transferase</keyword>
<dbReference type="PANTHER" id="PTHR21058:SF0">
    <property type="entry name" value="6,7-DIMETHYL-8-RIBITYLLUMAZINE SYNTHASE"/>
    <property type="match status" value="1"/>
</dbReference>
<dbReference type="UniPathway" id="UPA00275">
    <property type="reaction ID" value="UER00404"/>
</dbReference>
<dbReference type="Pfam" id="PF00885">
    <property type="entry name" value="DMRL_synthase"/>
    <property type="match status" value="1"/>
</dbReference>
<dbReference type="AlphaFoldDB" id="A0A347WI46"/>
<feature type="binding site" evidence="8">
    <location>
        <begin position="57"/>
        <end position="59"/>
    </location>
    <ligand>
        <name>5-amino-6-(D-ribitylamino)uracil</name>
        <dbReference type="ChEBI" id="CHEBI:15934"/>
    </ligand>
</feature>
<organism evidence="9 10">
    <name type="scientific">Suicoccus acidiformans</name>
    <dbReference type="NCBI Taxonomy" id="2036206"/>
    <lineage>
        <taxon>Bacteria</taxon>
        <taxon>Bacillati</taxon>
        <taxon>Bacillota</taxon>
        <taxon>Bacilli</taxon>
        <taxon>Lactobacillales</taxon>
        <taxon>Aerococcaceae</taxon>
        <taxon>Suicoccus</taxon>
    </lineage>
</organism>
<dbReference type="GO" id="GO:0005829">
    <property type="term" value="C:cytosol"/>
    <property type="evidence" value="ECO:0007669"/>
    <property type="project" value="TreeGrafter"/>
</dbReference>
<dbReference type="InterPro" id="IPR036467">
    <property type="entry name" value="LS/RS_sf"/>
</dbReference>
<feature type="binding site" evidence="8">
    <location>
        <begin position="81"/>
        <end position="83"/>
    </location>
    <ligand>
        <name>5-amino-6-(D-ribitylamino)uracil</name>
        <dbReference type="ChEBI" id="CHEBI:15934"/>
    </ligand>
</feature>
<feature type="binding site" evidence="8">
    <location>
        <begin position="86"/>
        <end position="87"/>
    </location>
    <ligand>
        <name>(2S)-2-hydroxy-3-oxobutyl phosphate</name>
        <dbReference type="ChEBI" id="CHEBI:58830"/>
    </ligand>
</feature>
<dbReference type="Proteomes" id="UP000263232">
    <property type="component" value="Chromosome"/>
</dbReference>
<feature type="active site" description="Proton donor" evidence="8">
    <location>
        <position position="89"/>
    </location>
</feature>
<accession>A0A347WI46</accession>
<evidence type="ECO:0000313" key="9">
    <source>
        <dbReference type="EMBL" id="AXY24753.1"/>
    </source>
</evidence>
<dbReference type="NCBIfam" id="TIGR00114">
    <property type="entry name" value="lumazine-synth"/>
    <property type="match status" value="1"/>
</dbReference>
<dbReference type="InterPro" id="IPR034964">
    <property type="entry name" value="LS"/>
</dbReference>
<evidence type="ECO:0000313" key="10">
    <source>
        <dbReference type="Proteomes" id="UP000263232"/>
    </source>
</evidence>
<dbReference type="FunFam" id="3.40.50.960:FF:000001">
    <property type="entry name" value="6,7-dimethyl-8-ribityllumazine synthase"/>
    <property type="match status" value="1"/>
</dbReference>
<dbReference type="OrthoDB" id="9809709at2"/>
<sequence length="156" mass="16605">MNIIEGNLVALEGVRIGIAIARFNDFLTRSLLKGAEDGLTRSGVPSDHIDVVWVPGAYELPILTQKMVESGQYDAVITLGAVIRGATSHYDVVVNQATSGISRVALDAGIPVILGILTVENIEQAIERAGTKAGNNGFTYATNAIEMINVLREVTK</sequence>
<dbReference type="PANTHER" id="PTHR21058">
    <property type="entry name" value="6,7-DIMETHYL-8-RIBITYLLUMAZINE SYNTHASE DMRL SYNTHASE LUMAZINE SYNTHASE"/>
    <property type="match status" value="1"/>
</dbReference>